<name>A0A1S9PM37_9SPHI</name>
<comment type="caution">
    <text evidence="2">The sequence shown here is derived from an EMBL/GenBank/DDBJ whole genome shotgun (WGS) entry which is preliminary data.</text>
</comment>
<gene>
    <name evidence="2" type="ORF">BC343_02925</name>
</gene>
<proteinExistence type="predicted"/>
<reference evidence="2 3" key="1">
    <citation type="submission" date="2016-07" db="EMBL/GenBank/DDBJ databases">
        <title>Genomic analysis of zinc-resistant bacterium Mucilaginibacter pedocola TBZ30.</title>
        <authorList>
            <person name="Huang J."/>
            <person name="Tang J."/>
        </authorList>
    </citation>
    <scope>NUCLEOTIDE SEQUENCE [LARGE SCALE GENOMIC DNA]</scope>
    <source>
        <strain evidence="2 3">TBZ30</strain>
    </source>
</reference>
<dbReference type="RefSeq" id="WP_078346213.1">
    <property type="nucleotide sequence ID" value="NZ_MBTF01000001.1"/>
</dbReference>
<protein>
    <submittedName>
        <fullName evidence="2">Uncharacterized protein</fullName>
    </submittedName>
</protein>
<keyword evidence="1" id="KW-0472">Membrane</keyword>
<keyword evidence="3" id="KW-1185">Reference proteome</keyword>
<accession>A0A1S9PM37</accession>
<keyword evidence="1" id="KW-0812">Transmembrane</keyword>
<sequence>MSVEIILLIISCIGGIYSLIKIIYDMVKGKTFKEAIHTPECGILTISIIFTFILLFPWSKLHYGDMPAAKHDTIIVEKKSKLQHSAVIPIKDTTDTDELYKKIPKKSFKDRRTLLERTTAKNTRRIPQRL</sequence>
<dbReference type="EMBL" id="MBTF01000001">
    <property type="protein sequence ID" value="OOQ62022.1"/>
    <property type="molecule type" value="Genomic_DNA"/>
</dbReference>
<dbReference type="Proteomes" id="UP000189739">
    <property type="component" value="Unassembled WGS sequence"/>
</dbReference>
<dbReference type="STRING" id="1792845.BC343_02925"/>
<evidence type="ECO:0000256" key="1">
    <source>
        <dbReference type="SAM" id="Phobius"/>
    </source>
</evidence>
<dbReference type="AlphaFoldDB" id="A0A1S9PM37"/>
<feature type="transmembrane region" description="Helical" evidence="1">
    <location>
        <begin position="6"/>
        <end position="24"/>
    </location>
</feature>
<feature type="transmembrane region" description="Helical" evidence="1">
    <location>
        <begin position="36"/>
        <end position="58"/>
    </location>
</feature>
<keyword evidence="1" id="KW-1133">Transmembrane helix</keyword>
<evidence type="ECO:0000313" key="3">
    <source>
        <dbReference type="Proteomes" id="UP000189739"/>
    </source>
</evidence>
<organism evidence="2 3">
    <name type="scientific">Mucilaginibacter pedocola</name>
    <dbReference type="NCBI Taxonomy" id="1792845"/>
    <lineage>
        <taxon>Bacteria</taxon>
        <taxon>Pseudomonadati</taxon>
        <taxon>Bacteroidota</taxon>
        <taxon>Sphingobacteriia</taxon>
        <taxon>Sphingobacteriales</taxon>
        <taxon>Sphingobacteriaceae</taxon>
        <taxon>Mucilaginibacter</taxon>
    </lineage>
</organism>
<evidence type="ECO:0000313" key="2">
    <source>
        <dbReference type="EMBL" id="OOQ62022.1"/>
    </source>
</evidence>